<evidence type="ECO:0000313" key="7">
    <source>
        <dbReference type="EMBL" id="GAA0854238.1"/>
    </source>
</evidence>
<feature type="transmembrane region" description="Helical" evidence="6">
    <location>
        <begin position="141"/>
        <end position="173"/>
    </location>
</feature>
<evidence type="ECO:0000256" key="5">
    <source>
        <dbReference type="ARBA" id="ARBA00023136"/>
    </source>
</evidence>
<comment type="similarity">
    <text evidence="2 6">Belongs to the 4-toluene sulfonate uptake permease (TSUP) (TC 2.A.102) family.</text>
</comment>
<organism evidence="7 8">
    <name type="scientific">Aliiglaciecola litoralis</name>
    <dbReference type="NCBI Taxonomy" id="582857"/>
    <lineage>
        <taxon>Bacteria</taxon>
        <taxon>Pseudomonadati</taxon>
        <taxon>Pseudomonadota</taxon>
        <taxon>Gammaproteobacteria</taxon>
        <taxon>Alteromonadales</taxon>
        <taxon>Alteromonadaceae</taxon>
        <taxon>Aliiglaciecola</taxon>
    </lineage>
</organism>
<feature type="transmembrane region" description="Helical" evidence="6">
    <location>
        <begin position="216"/>
        <end position="236"/>
    </location>
</feature>
<sequence>MLDFPLLYLVYLALGAVVGVLAGMLGIGGGLIIVPALLYVFLNELSIPLQLAMPMAIATSLSTIILTSMSSALAHYKLGNIRRYLVVWCALGIGVGALLGPQIATRLAADDLKSVFAVLVILIALQMVFMKPKKSDKQITIATLIIIGIVTGIISAFMGIGGGALMVPALIWFRVDIRHAIGCAAFCGLIIAVFGSLSFIQAGWFVENLPAGSFGYIYLPAALGIVITSIFTARLGAKISHHLDTQRLKHIFAGFLVIVSLRMLLG</sequence>
<gene>
    <name evidence="7" type="ORF">GCM10009114_09300</name>
</gene>
<feature type="transmembrane region" description="Helical" evidence="6">
    <location>
        <begin position="6"/>
        <end position="39"/>
    </location>
</feature>
<comment type="subcellular location">
    <subcellularLocation>
        <location evidence="6">Cell membrane</location>
        <topology evidence="6">Multi-pass membrane protein</topology>
    </subcellularLocation>
    <subcellularLocation>
        <location evidence="1">Membrane</location>
        <topology evidence="1">Multi-pass membrane protein</topology>
    </subcellularLocation>
</comment>
<comment type="caution">
    <text evidence="7">The sequence shown here is derived from an EMBL/GenBank/DDBJ whole genome shotgun (WGS) entry which is preliminary data.</text>
</comment>
<keyword evidence="4 6" id="KW-1133">Transmembrane helix</keyword>
<evidence type="ECO:0000256" key="1">
    <source>
        <dbReference type="ARBA" id="ARBA00004141"/>
    </source>
</evidence>
<dbReference type="PANTHER" id="PTHR43483:SF3">
    <property type="entry name" value="MEMBRANE TRANSPORTER PROTEIN HI_0806-RELATED"/>
    <property type="match status" value="1"/>
</dbReference>
<name>A0ABP3WP96_9ALTE</name>
<proteinExistence type="inferred from homology"/>
<dbReference type="Proteomes" id="UP001500359">
    <property type="component" value="Unassembled WGS sequence"/>
</dbReference>
<feature type="transmembrane region" description="Helical" evidence="6">
    <location>
        <begin position="81"/>
        <end position="100"/>
    </location>
</feature>
<accession>A0ABP3WP96</accession>
<dbReference type="InterPro" id="IPR002781">
    <property type="entry name" value="TM_pro_TauE-like"/>
</dbReference>
<dbReference type="EMBL" id="BAAAFD010000002">
    <property type="protein sequence ID" value="GAA0854238.1"/>
    <property type="molecule type" value="Genomic_DNA"/>
</dbReference>
<dbReference type="RefSeq" id="WP_343857018.1">
    <property type="nucleotide sequence ID" value="NZ_BAAAFD010000002.1"/>
</dbReference>
<feature type="transmembrane region" description="Helical" evidence="6">
    <location>
        <begin position="180"/>
        <end position="204"/>
    </location>
</feature>
<keyword evidence="5 6" id="KW-0472">Membrane</keyword>
<evidence type="ECO:0000256" key="6">
    <source>
        <dbReference type="RuleBase" id="RU363041"/>
    </source>
</evidence>
<feature type="transmembrane region" description="Helical" evidence="6">
    <location>
        <begin position="248"/>
        <end position="265"/>
    </location>
</feature>
<feature type="transmembrane region" description="Helical" evidence="6">
    <location>
        <begin position="51"/>
        <end position="75"/>
    </location>
</feature>
<keyword evidence="6" id="KW-1003">Cell membrane</keyword>
<evidence type="ECO:0000256" key="2">
    <source>
        <dbReference type="ARBA" id="ARBA00009142"/>
    </source>
</evidence>
<keyword evidence="8" id="KW-1185">Reference proteome</keyword>
<protein>
    <recommendedName>
        <fullName evidence="6">Probable membrane transporter protein</fullName>
    </recommendedName>
</protein>
<dbReference type="Pfam" id="PF01925">
    <property type="entry name" value="TauE"/>
    <property type="match status" value="1"/>
</dbReference>
<evidence type="ECO:0000313" key="8">
    <source>
        <dbReference type="Proteomes" id="UP001500359"/>
    </source>
</evidence>
<reference evidence="8" key="1">
    <citation type="journal article" date="2019" name="Int. J. Syst. Evol. Microbiol.">
        <title>The Global Catalogue of Microorganisms (GCM) 10K type strain sequencing project: providing services to taxonomists for standard genome sequencing and annotation.</title>
        <authorList>
            <consortium name="The Broad Institute Genomics Platform"/>
            <consortium name="The Broad Institute Genome Sequencing Center for Infectious Disease"/>
            <person name="Wu L."/>
            <person name="Ma J."/>
        </authorList>
    </citation>
    <scope>NUCLEOTIDE SEQUENCE [LARGE SCALE GENOMIC DNA]</scope>
    <source>
        <strain evidence="8">JCM 15896</strain>
    </source>
</reference>
<evidence type="ECO:0000256" key="3">
    <source>
        <dbReference type="ARBA" id="ARBA00022692"/>
    </source>
</evidence>
<dbReference type="PANTHER" id="PTHR43483">
    <property type="entry name" value="MEMBRANE TRANSPORTER PROTEIN HI_0806-RELATED"/>
    <property type="match status" value="1"/>
</dbReference>
<keyword evidence="3 6" id="KW-0812">Transmembrane</keyword>
<evidence type="ECO:0000256" key="4">
    <source>
        <dbReference type="ARBA" id="ARBA00022989"/>
    </source>
</evidence>